<dbReference type="AlphaFoldDB" id="A0A2S9IRB4"/>
<dbReference type="RefSeq" id="WP_105742288.1">
    <property type="nucleotide sequence ID" value="NZ_PVBR01000008.1"/>
</dbReference>
<dbReference type="InterPro" id="IPR021352">
    <property type="entry name" value="DUF2971"/>
</dbReference>
<comment type="caution">
    <text evidence="1">The sequence shown here is derived from an EMBL/GenBank/DDBJ whole genome shotgun (WGS) entry which is preliminary data.</text>
</comment>
<reference evidence="1 2" key="1">
    <citation type="submission" date="2018-02" db="EMBL/GenBank/DDBJ databases">
        <title>The draft genome of Phyllobacterium sp. 1N-3.</title>
        <authorList>
            <person name="Liu L."/>
            <person name="Li L."/>
            <person name="Zhang X."/>
            <person name="Wang T."/>
            <person name="Liang L."/>
        </authorList>
    </citation>
    <scope>NUCLEOTIDE SEQUENCE [LARGE SCALE GENOMIC DNA]</scope>
    <source>
        <strain evidence="1 2">1N-3</strain>
    </source>
</reference>
<dbReference type="EMBL" id="PVBR01000008">
    <property type="protein sequence ID" value="PRD43049.1"/>
    <property type="molecule type" value="Genomic_DNA"/>
</dbReference>
<dbReference type="Proteomes" id="UP000239434">
    <property type="component" value="Unassembled WGS sequence"/>
</dbReference>
<accession>A0A2S9IRB4</accession>
<gene>
    <name evidence="1" type="ORF">C5748_12620</name>
</gene>
<evidence type="ECO:0008006" key="3">
    <source>
        <dbReference type="Google" id="ProtNLM"/>
    </source>
</evidence>
<dbReference type="Pfam" id="PF11185">
    <property type="entry name" value="DUF2971"/>
    <property type="match status" value="1"/>
</dbReference>
<evidence type="ECO:0000313" key="2">
    <source>
        <dbReference type="Proteomes" id="UP000239434"/>
    </source>
</evidence>
<name>A0A2S9IRB4_9HYPH</name>
<keyword evidence="2" id="KW-1185">Reference proteome</keyword>
<proteinExistence type="predicted"/>
<organism evidence="1 2">
    <name type="scientific">Phyllobacterium phragmitis</name>
    <dbReference type="NCBI Taxonomy" id="2670329"/>
    <lineage>
        <taxon>Bacteria</taxon>
        <taxon>Pseudomonadati</taxon>
        <taxon>Pseudomonadota</taxon>
        <taxon>Alphaproteobacteria</taxon>
        <taxon>Hyphomicrobiales</taxon>
        <taxon>Phyllobacteriaceae</taxon>
        <taxon>Phyllobacterium</taxon>
    </lineage>
</organism>
<protein>
    <recommendedName>
        <fullName evidence="3">DUF2971 domain-containing protein</fullName>
    </recommendedName>
</protein>
<sequence length="319" mass="35499">MDKDLLRAIFLPTLDEAIKNMDAKKIKLAHYTSFEVALQIIEGEAVWMRDVSHMNDIGEVRYGIQAVDAFISETADRQTLVDTLDAVHSGLGAQIVPLWQMMKANISTSVYISCFSEHLPGKEDFGRLSMWRAYCCKPDGVALVLNTEAFRLESNALNAYSSPVFYGTVGEFHAKFREMLSNIQANADMLRTIDPQMLLGHVIMAVLFGAVCLKHPGFSEEKEWRVIHMSSIKLPSLLRKKEVTVRGSDETIFEIPLKDAPEQGLVGIEIKDLLHQIVIGPSNRTETIRSGLAEALSKKGIMNPASRIVASDIPLRVEA</sequence>
<evidence type="ECO:0000313" key="1">
    <source>
        <dbReference type="EMBL" id="PRD43049.1"/>
    </source>
</evidence>